<reference evidence="6" key="1">
    <citation type="submission" date="2021-02" db="EMBL/GenBank/DDBJ databases">
        <authorList>
            <person name="Palmer J.M."/>
        </authorList>
    </citation>
    <scope>NUCLEOTIDE SEQUENCE</scope>
    <source>
        <strain evidence="6">SCRP734</strain>
    </source>
</reference>
<keyword evidence="5" id="KW-1133">Transmembrane helix</keyword>
<evidence type="ECO:0000313" key="6">
    <source>
        <dbReference type="EMBL" id="KAG7391232.1"/>
    </source>
</evidence>
<evidence type="ECO:0000256" key="3">
    <source>
        <dbReference type="ARBA" id="ARBA00023002"/>
    </source>
</evidence>
<dbReference type="OrthoDB" id="1470350at2759"/>
<proteinExistence type="inferred from homology"/>
<accession>A0A8T1WB42</accession>
<dbReference type="GO" id="GO:0016705">
    <property type="term" value="F:oxidoreductase activity, acting on paired donors, with incorporation or reduction of molecular oxygen"/>
    <property type="evidence" value="ECO:0007669"/>
    <property type="project" value="InterPro"/>
</dbReference>
<evidence type="ECO:0000313" key="7">
    <source>
        <dbReference type="Proteomes" id="UP000694044"/>
    </source>
</evidence>
<dbReference type="Proteomes" id="UP000694044">
    <property type="component" value="Unassembled WGS sequence"/>
</dbReference>
<keyword evidence="5" id="KW-0812">Transmembrane</keyword>
<dbReference type="AlphaFoldDB" id="A0A8T1WB42"/>
<dbReference type="PROSITE" id="PS51257">
    <property type="entry name" value="PROKAR_LIPOPROTEIN"/>
    <property type="match status" value="1"/>
</dbReference>
<gene>
    <name evidence="6" type="ORF">PHYPSEUDO_005593</name>
</gene>
<evidence type="ECO:0000256" key="4">
    <source>
        <dbReference type="ARBA" id="ARBA00023004"/>
    </source>
</evidence>
<dbReference type="EMBL" id="JAGDFM010000023">
    <property type="protein sequence ID" value="KAG7391232.1"/>
    <property type="molecule type" value="Genomic_DNA"/>
</dbReference>
<sequence length="525" mass="59720">MKLEAVAPWVSPTSLAVACAAALLVYLATPSAHDRAVKHLPTPKRDDAILRHTVEILKAQKSGKFHDWALQYCRQYQGQPWCLRVLGKVPSVVVCCPEAFEDVQKTQFDAFDKSPFVSEAMYDVLGQGIFAISGPLWQHQRKTASHLFTTQMLQYAMEEVVPDMGEKLVTRLDGICLQEKEADRVVNMKRLLDLYTMDIFAKVGFDVDLHGVESDQNAELLDSFDRMSVRMLERIQQPMWVWKLLRWLNVGAERQMAEDVRAMDELVYGVISRSIEEKNRHAGSRKDLITLFMAKSEVEYTKGVHTTKDLKLMRDFVMSFLAAGRETTATTMSWVILMLNRYPEVLERVREELKEQLPDLVHGEMRSPSLENVQQLVFLEAVVRETLRLFPVVAITGRSATRDVRLYEGTLIKAGTRVIMPHYAMGRMPTVWGPDADEFKPERWIDPATGKVKVVSPFQFSVFLGGPRVCLGMKFALAEVKITLAKLLSQFDLRTVSDPFAFMYRSSITLQIKGPLDVVVSRLKK</sequence>
<evidence type="ECO:0008006" key="8">
    <source>
        <dbReference type="Google" id="ProtNLM"/>
    </source>
</evidence>
<organism evidence="6 7">
    <name type="scientific">Phytophthora pseudosyringae</name>
    <dbReference type="NCBI Taxonomy" id="221518"/>
    <lineage>
        <taxon>Eukaryota</taxon>
        <taxon>Sar</taxon>
        <taxon>Stramenopiles</taxon>
        <taxon>Oomycota</taxon>
        <taxon>Peronosporomycetes</taxon>
        <taxon>Peronosporales</taxon>
        <taxon>Peronosporaceae</taxon>
        <taxon>Phytophthora</taxon>
    </lineage>
</organism>
<evidence type="ECO:0000256" key="2">
    <source>
        <dbReference type="ARBA" id="ARBA00022723"/>
    </source>
</evidence>
<dbReference type="GO" id="GO:0005506">
    <property type="term" value="F:iron ion binding"/>
    <property type="evidence" value="ECO:0007669"/>
    <property type="project" value="InterPro"/>
</dbReference>
<name>A0A8T1WB42_9STRA</name>
<comment type="caution">
    <text evidence="6">The sequence shown here is derived from an EMBL/GenBank/DDBJ whole genome shotgun (WGS) entry which is preliminary data.</text>
</comment>
<keyword evidence="7" id="KW-1185">Reference proteome</keyword>
<dbReference type="GO" id="GO:0004497">
    <property type="term" value="F:monooxygenase activity"/>
    <property type="evidence" value="ECO:0007669"/>
    <property type="project" value="InterPro"/>
</dbReference>
<protein>
    <recommendedName>
        <fullName evidence="8">Cytochrome P450</fullName>
    </recommendedName>
</protein>
<keyword evidence="4" id="KW-0408">Iron</keyword>
<dbReference type="PANTHER" id="PTHR24296">
    <property type="entry name" value="CYTOCHROME P450"/>
    <property type="match status" value="1"/>
</dbReference>
<dbReference type="GO" id="GO:0020037">
    <property type="term" value="F:heme binding"/>
    <property type="evidence" value="ECO:0007669"/>
    <property type="project" value="InterPro"/>
</dbReference>
<comment type="similarity">
    <text evidence="1">Belongs to the cytochrome P450 family.</text>
</comment>
<keyword evidence="5" id="KW-0472">Membrane</keyword>
<dbReference type="CDD" id="cd11064">
    <property type="entry name" value="CYP86A"/>
    <property type="match status" value="1"/>
</dbReference>
<dbReference type="InterPro" id="IPR001128">
    <property type="entry name" value="Cyt_P450"/>
</dbReference>
<keyword evidence="3" id="KW-0560">Oxidoreductase</keyword>
<feature type="transmembrane region" description="Helical" evidence="5">
    <location>
        <begin position="6"/>
        <end position="28"/>
    </location>
</feature>
<evidence type="ECO:0000256" key="1">
    <source>
        <dbReference type="ARBA" id="ARBA00010617"/>
    </source>
</evidence>
<keyword evidence="2" id="KW-0479">Metal-binding</keyword>
<evidence type="ECO:0000256" key="5">
    <source>
        <dbReference type="SAM" id="Phobius"/>
    </source>
</evidence>
<dbReference type="Pfam" id="PF00067">
    <property type="entry name" value="p450"/>
    <property type="match status" value="1"/>
</dbReference>